<keyword evidence="5 9" id="KW-0798">TonB box</keyword>
<evidence type="ECO:0000259" key="10">
    <source>
        <dbReference type="Pfam" id="PF00593"/>
    </source>
</evidence>
<dbReference type="PROSITE" id="PS52016">
    <property type="entry name" value="TONB_DEPENDENT_REC_3"/>
    <property type="match status" value="1"/>
</dbReference>
<feature type="domain" description="TonB-dependent receptor-like beta-barrel" evidence="10">
    <location>
        <begin position="546"/>
        <end position="930"/>
    </location>
</feature>
<evidence type="ECO:0000256" key="8">
    <source>
        <dbReference type="PROSITE-ProRule" id="PRU01360"/>
    </source>
</evidence>
<evidence type="ECO:0000313" key="13">
    <source>
        <dbReference type="Proteomes" id="UP001595818"/>
    </source>
</evidence>
<evidence type="ECO:0000256" key="1">
    <source>
        <dbReference type="ARBA" id="ARBA00004571"/>
    </source>
</evidence>
<dbReference type="Pfam" id="PF13715">
    <property type="entry name" value="CarbopepD_reg_2"/>
    <property type="match status" value="1"/>
</dbReference>
<accession>A0ABV9SZ13</accession>
<dbReference type="InterPro" id="IPR008969">
    <property type="entry name" value="CarboxyPept-like_regulatory"/>
</dbReference>
<evidence type="ECO:0000256" key="7">
    <source>
        <dbReference type="ARBA" id="ARBA00023237"/>
    </source>
</evidence>
<keyword evidence="2 8" id="KW-0813">Transport</keyword>
<evidence type="ECO:0000259" key="11">
    <source>
        <dbReference type="Pfam" id="PF07715"/>
    </source>
</evidence>
<evidence type="ECO:0000256" key="9">
    <source>
        <dbReference type="RuleBase" id="RU003357"/>
    </source>
</evidence>
<name>A0ABV9SZ13_9BACT</name>
<dbReference type="Pfam" id="PF00593">
    <property type="entry name" value="TonB_dep_Rec_b-barrel"/>
    <property type="match status" value="1"/>
</dbReference>
<sequence length="1094" mass="121453">MKNKLLKTIYMLSKYFLYGFILQLMLFNFGFAIDANGQYKSIEEVTISISNEELSLSQFFREIQRQTPFKFSFDHKEVDRTVVLTFEEKTGTVEKFLIAAAKQSKLSFRQINNNIDVVKDKRTEVVAGQVYDPIFITGIVTDEKREPIPGATVIVEGTSTGTATDIDGNFSLEVDEGAVLVVSFIGYKPQRITTSNQTVLNITMELDDSALEEVVVIGYGTAKKKDLTGAIASVDLEQQRLQPNLNVVQSLRGTVAGVTVTDNGRPGSDASIMIRGRNSISASNAPLIVLDGVIYAGGRLSDINPGDIESIDILKDASSTAVYGSLAANGVIEITTKRGKTDKPRISLNSYYGTSDFAHIPDYLDAEQYLRVRADAERADGGELPFQAIEQANIDAGITIDPFEEIKRRAPVSNNELSVSGKTDRVTYFFSGSYSDIKSPVKGDNFSRIAGRANIDVAVTDWLNVGLNTGYSARDNSGVRADLVHTTYLSPYANLYYEDGTPRPQPMGIGLVSNPLQGTLLHQNHIKSKTLFVNSYADVLLPIEGLSYRLNVGYTQRNDEDFFYRPSFQREQFFNLGNGHKEHYEAQNLTLENIVRYSQVINMDHEINFTFLYGMYTLMDQGSRLSSNNIFNDALGWNSLEIGENFNINTYAGESQQLSTMGRIGYRFKGKYIADFSMRRDGYSAFGQGNKFGIFPAVGLSWNIIEENFLSNAGFLDNLKIRASWGKNGNRGVNRYSSLSNMDRANYVFGDGGSTSVGLYTTTMANPNLGWETTTSTNFGVDFSVLSNRISGSVEYYYSRTTDLLLNQTIPNPTGFETFLRNIGEVENRGVELSLNTLNLQKGAFTWSTSFAFTLNRNKILRLTGRDLNGDGIEDDDIASGWFIGHPLGTNFDYVFDGIFQEGDEDLSLIQGAQPGHVRFKDMDGDGVITPNDRTVLHSNQPDFLAGITNNFSYKGLNLMVMFNVRQGGYSPNVPTNPGIQFYDLANVLNVPYWTPENPINTHAAINYRNPLGYGFYQSRSFVRLQDVSLSYNLPFLILEKLKLGNVQVYVSGKNLVTWTKWQGWDPEFGGGGRGAGNNGPLLKTYTVGLNIQL</sequence>
<dbReference type="Gene3D" id="2.170.130.10">
    <property type="entry name" value="TonB-dependent receptor, plug domain"/>
    <property type="match status" value="1"/>
</dbReference>
<gene>
    <name evidence="12" type="ORF">ACFPFU_08130</name>
</gene>
<keyword evidence="13" id="KW-1185">Reference proteome</keyword>
<dbReference type="EMBL" id="JBHSJJ010000004">
    <property type="protein sequence ID" value="MFC4871650.1"/>
    <property type="molecule type" value="Genomic_DNA"/>
</dbReference>
<evidence type="ECO:0000256" key="6">
    <source>
        <dbReference type="ARBA" id="ARBA00023136"/>
    </source>
</evidence>
<dbReference type="Proteomes" id="UP001595818">
    <property type="component" value="Unassembled WGS sequence"/>
</dbReference>
<dbReference type="InterPro" id="IPR000531">
    <property type="entry name" value="Beta-barrel_TonB"/>
</dbReference>
<evidence type="ECO:0000256" key="5">
    <source>
        <dbReference type="ARBA" id="ARBA00023077"/>
    </source>
</evidence>
<comment type="similarity">
    <text evidence="8 9">Belongs to the TonB-dependent receptor family.</text>
</comment>
<evidence type="ECO:0000313" key="12">
    <source>
        <dbReference type="EMBL" id="MFC4871650.1"/>
    </source>
</evidence>
<proteinExistence type="inferred from homology"/>
<dbReference type="SUPFAM" id="SSF49464">
    <property type="entry name" value="Carboxypeptidase regulatory domain-like"/>
    <property type="match status" value="1"/>
</dbReference>
<reference evidence="13" key="1">
    <citation type="journal article" date="2019" name="Int. J. Syst. Evol. Microbiol.">
        <title>The Global Catalogue of Microorganisms (GCM) 10K type strain sequencing project: providing services to taxonomists for standard genome sequencing and annotation.</title>
        <authorList>
            <consortium name="The Broad Institute Genomics Platform"/>
            <consortium name="The Broad Institute Genome Sequencing Center for Infectious Disease"/>
            <person name="Wu L."/>
            <person name="Ma J."/>
        </authorList>
    </citation>
    <scope>NUCLEOTIDE SEQUENCE [LARGE SCALE GENOMIC DNA]</scope>
    <source>
        <strain evidence="13">CGMCC 4.7466</strain>
    </source>
</reference>
<keyword evidence="4 8" id="KW-0812">Transmembrane</keyword>
<feature type="domain" description="TonB-dependent receptor plug" evidence="11">
    <location>
        <begin position="223"/>
        <end position="331"/>
    </location>
</feature>
<organism evidence="12 13">
    <name type="scientific">Negadavirga shengliensis</name>
    <dbReference type="NCBI Taxonomy" id="1389218"/>
    <lineage>
        <taxon>Bacteria</taxon>
        <taxon>Pseudomonadati</taxon>
        <taxon>Bacteroidota</taxon>
        <taxon>Cytophagia</taxon>
        <taxon>Cytophagales</taxon>
        <taxon>Cyclobacteriaceae</taxon>
        <taxon>Negadavirga</taxon>
    </lineage>
</organism>
<dbReference type="NCBIfam" id="TIGR04056">
    <property type="entry name" value="OMP_RagA_SusC"/>
    <property type="match status" value="1"/>
</dbReference>
<dbReference type="InterPro" id="IPR037066">
    <property type="entry name" value="Plug_dom_sf"/>
</dbReference>
<protein>
    <submittedName>
        <fullName evidence="12">SusC/RagA family TonB-linked outer membrane protein</fullName>
    </submittedName>
</protein>
<evidence type="ECO:0000256" key="2">
    <source>
        <dbReference type="ARBA" id="ARBA00022448"/>
    </source>
</evidence>
<evidence type="ECO:0000256" key="4">
    <source>
        <dbReference type="ARBA" id="ARBA00022692"/>
    </source>
</evidence>
<comment type="caution">
    <text evidence="12">The sequence shown here is derived from an EMBL/GenBank/DDBJ whole genome shotgun (WGS) entry which is preliminary data.</text>
</comment>
<keyword evidence="3 8" id="KW-1134">Transmembrane beta strand</keyword>
<keyword evidence="6 8" id="KW-0472">Membrane</keyword>
<dbReference type="InterPro" id="IPR023997">
    <property type="entry name" value="TonB-dep_OMP_SusC/RagA_CS"/>
</dbReference>
<comment type="subcellular location">
    <subcellularLocation>
        <location evidence="1 8">Cell outer membrane</location>
        <topology evidence="1 8">Multi-pass membrane protein</topology>
    </subcellularLocation>
</comment>
<dbReference type="RefSeq" id="WP_377063326.1">
    <property type="nucleotide sequence ID" value="NZ_JBHSJJ010000004.1"/>
</dbReference>
<dbReference type="InterPro" id="IPR036942">
    <property type="entry name" value="Beta-barrel_TonB_sf"/>
</dbReference>
<dbReference type="InterPro" id="IPR012910">
    <property type="entry name" value="Plug_dom"/>
</dbReference>
<evidence type="ECO:0000256" key="3">
    <source>
        <dbReference type="ARBA" id="ARBA00022452"/>
    </source>
</evidence>
<dbReference type="Gene3D" id="2.40.170.20">
    <property type="entry name" value="TonB-dependent receptor, beta-barrel domain"/>
    <property type="match status" value="1"/>
</dbReference>
<dbReference type="Gene3D" id="2.60.40.1120">
    <property type="entry name" value="Carboxypeptidase-like, regulatory domain"/>
    <property type="match status" value="1"/>
</dbReference>
<dbReference type="InterPro" id="IPR039426">
    <property type="entry name" value="TonB-dep_rcpt-like"/>
</dbReference>
<dbReference type="Pfam" id="PF07715">
    <property type="entry name" value="Plug"/>
    <property type="match status" value="1"/>
</dbReference>
<dbReference type="NCBIfam" id="TIGR04057">
    <property type="entry name" value="SusC_RagA_signa"/>
    <property type="match status" value="1"/>
</dbReference>
<keyword evidence="7 8" id="KW-0998">Cell outer membrane</keyword>
<dbReference type="SUPFAM" id="SSF56935">
    <property type="entry name" value="Porins"/>
    <property type="match status" value="1"/>
</dbReference>
<dbReference type="InterPro" id="IPR023996">
    <property type="entry name" value="TonB-dep_OMP_SusC/RagA"/>
</dbReference>